<dbReference type="InterPro" id="IPR059052">
    <property type="entry name" value="HH_YbhG-like"/>
</dbReference>
<dbReference type="Pfam" id="PF25967">
    <property type="entry name" value="RND-MFP_C"/>
    <property type="match status" value="1"/>
</dbReference>
<evidence type="ECO:0000256" key="1">
    <source>
        <dbReference type="ARBA" id="ARBA00009477"/>
    </source>
</evidence>
<proteinExistence type="inferred from homology"/>
<dbReference type="KEGG" id="gim:F1728_29505"/>
<gene>
    <name evidence="5" type="ORF">F1728_29505</name>
</gene>
<name>A0A6I6AN34_9PLAN</name>
<dbReference type="Pfam" id="PF25881">
    <property type="entry name" value="HH_YBHG"/>
    <property type="match status" value="1"/>
</dbReference>
<evidence type="ECO:0000313" key="6">
    <source>
        <dbReference type="Proteomes" id="UP000427281"/>
    </source>
</evidence>
<dbReference type="AlphaFoldDB" id="A0A6I6AN34"/>
<keyword evidence="2" id="KW-0175">Coiled coil</keyword>
<dbReference type="InterPro" id="IPR058627">
    <property type="entry name" value="MdtA-like_C"/>
</dbReference>
<keyword evidence="6" id="KW-1185">Reference proteome</keyword>
<dbReference type="GO" id="GO:1990281">
    <property type="term" value="C:efflux pump complex"/>
    <property type="evidence" value="ECO:0007669"/>
    <property type="project" value="TreeGrafter"/>
</dbReference>
<dbReference type="NCBIfam" id="TIGR01730">
    <property type="entry name" value="RND_mfp"/>
    <property type="match status" value="1"/>
</dbReference>
<dbReference type="Gene3D" id="1.10.287.470">
    <property type="entry name" value="Helix hairpin bin"/>
    <property type="match status" value="2"/>
</dbReference>
<comment type="similarity">
    <text evidence="1">Belongs to the membrane fusion protein (MFP) (TC 8.A.1) family.</text>
</comment>
<dbReference type="PANTHER" id="PTHR30469">
    <property type="entry name" value="MULTIDRUG RESISTANCE PROTEIN MDTA"/>
    <property type="match status" value="1"/>
</dbReference>
<dbReference type="Gene3D" id="2.40.420.20">
    <property type="match status" value="1"/>
</dbReference>
<evidence type="ECO:0000259" key="3">
    <source>
        <dbReference type="Pfam" id="PF25881"/>
    </source>
</evidence>
<evidence type="ECO:0000313" key="5">
    <source>
        <dbReference type="EMBL" id="QGQ26561.1"/>
    </source>
</evidence>
<feature type="domain" description="Multidrug resistance protein MdtA-like C-terminal permuted SH3" evidence="4">
    <location>
        <begin position="465"/>
        <end position="526"/>
    </location>
</feature>
<evidence type="ECO:0000256" key="2">
    <source>
        <dbReference type="SAM" id="Coils"/>
    </source>
</evidence>
<dbReference type="Proteomes" id="UP000427281">
    <property type="component" value="Chromosome"/>
</dbReference>
<reference evidence="5 6" key="1">
    <citation type="submission" date="2019-09" db="EMBL/GenBank/DDBJ databases">
        <title>Gimesia benthica sp. nov., a novel bacterium isolated from deep-sea water of the Northwest Indian Ocean.</title>
        <authorList>
            <person name="Dai X."/>
        </authorList>
    </citation>
    <scope>NUCLEOTIDE SEQUENCE [LARGE SCALE GENOMIC DNA]</scope>
    <source>
        <strain evidence="5 6">E7</strain>
    </source>
</reference>
<organism evidence="5 6">
    <name type="scientific">Gimesia benthica</name>
    <dbReference type="NCBI Taxonomy" id="2608982"/>
    <lineage>
        <taxon>Bacteria</taxon>
        <taxon>Pseudomonadati</taxon>
        <taxon>Planctomycetota</taxon>
        <taxon>Planctomycetia</taxon>
        <taxon>Planctomycetales</taxon>
        <taxon>Planctomycetaceae</taxon>
        <taxon>Gimesia</taxon>
    </lineage>
</organism>
<feature type="coiled-coil region" evidence="2">
    <location>
        <begin position="225"/>
        <end position="316"/>
    </location>
</feature>
<dbReference type="GO" id="GO:0015562">
    <property type="term" value="F:efflux transmembrane transporter activity"/>
    <property type="evidence" value="ECO:0007669"/>
    <property type="project" value="TreeGrafter"/>
</dbReference>
<accession>A0A6I6AN34</accession>
<protein>
    <submittedName>
        <fullName evidence="5">Efflux RND transporter periplasmic adaptor subunit</fullName>
    </submittedName>
</protein>
<dbReference type="Gene3D" id="2.40.50.100">
    <property type="match status" value="2"/>
</dbReference>
<evidence type="ECO:0000259" key="4">
    <source>
        <dbReference type="Pfam" id="PF25967"/>
    </source>
</evidence>
<dbReference type="SUPFAM" id="SSF111369">
    <property type="entry name" value="HlyD-like secretion proteins"/>
    <property type="match status" value="3"/>
</dbReference>
<dbReference type="InterPro" id="IPR006143">
    <property type="entry name" value="RND_pump_MFP"/>
</dbReference>
<dbReference type="Gene3D" id="2.40.30.170">
    <property type="match status" value="1"/>
</dbReference>
<feature type="domain" description="YbhG-like alpha-helical hairpin" evidence="3">
    <location>
        <begin position="223"/>
        <end position="345"/>
    </location>
</feature>
<dbReference type="PANTHER" id="PTHR30469:SF15">
    <property type="entry name" value="HLYD FAMILY OF SECRETION PROTEINS"/>
    <property type="match status" value="1"/>
</dbReference>
<sequence length="540" mass="60191">MMPSPGTILFWITTQHPKKSSSVSGRSLSGATRSSPPVIRWMKSEFLHPSKCCVVISIVFWMELIGSRSVLPSTTMRSLIVSARRCLEMNSSRSLSETLFFLPKLTNRQFASYLFRRLRLPLMLALMVCLTGGYWLFHKQAFSTEVTAKQQSQEQGVPVEVVELKPVDSFARKRTYTGKVEAARTSELSLERSGKLIEINVDEGDPVKADMILARLDTRHLKIVRQKLQAERDAAQAKLDELLAGPRPQTIAAAEATVRQLIAKLKNLQSDHARNEQLLERNAISKAVYEASQYDVQQQQAQLDAAQSQLSELKEGTRKEQLAAQKAVVANLDAQLADNQIDLEDTVLKAPFSGRISKRYADEGTVISPETPLLRLVEDQQLEAHIGVPVEMTPGLKRGARQQVQLNGKTYQSTLKAVLPELDPVTRTREVVLALDKQAAEQLIPGQVIRLAMEEPVEMRGFWLPLSALARGERGLWSAYAVVPGKVEGELILEKRQIEVLHTEGDRVLVRGTLKSGDRMVVDGIHKLANNQRVVIKSDS</sequence>
<dbReference type="EMBL" id="CP043930">
    <property type="protein sequence ID" value="QGQ26561.1"/>
    <property type="molecule type" value="Genomic_DNA"/>
</dbReference>